<gene>
    <name evidence="1" type="ORF">BDK89_2220</name>
</gene>
<dbReference type="OrthoDB" id="157052at2"/>
<dbReference type="EMBL" id="SOAU01000001">
    <property type="protein sequence ID" value="TDT16628.1"/>
    <property type="molecule type" value="Genomic_DNA"/>
</dbReference>
<dbReference type="RefSeq" id="WP_133868986.1">
    <property type="nucleotide sequence ID" value="NZ_SOAU01000001.1"/>
</dbReference>
<evidence type="ECO:0000313" key="1">
    <source>
        <dbReference type="EMBL" id="TDT16628.1"/>
    </source>
</evidence>
<organism evidence="1 2">
    <name type="scientific">Ilumatobacter fluminis</name>
    <dbReference type="NCBI Taxonomy" id="467091"/>
    <lineage>
        <taxon>Bacteria</taxon>
        <taxon>Bacillati</taxon>
        <taxon>Actinomycetota</taxon>
        <taxon>Acidimicrobiia</taxon>
        <taxon>Acidimicrobiales</taxon>
        <taxon>Ilumatobacteraceae</taxon>
        <taxon>Ilumatobacter</taxon>
    </lineage>
</organism>
<dbReference type="InterPro" id="IPR054058">
    <property type="entry name" value="HTH_67"/>
</dbReference>
<sequence>MTDWRTLSGRAAFASHRLVGWIFWDPVGIERYAALGIPNGLGYYITTRAGALVDAGADVVTAAYYSIHADFIRLSIDELLKVGTSADAVRVRDEAVLEGLRTHVPEICDDLAGLAEPLWAAADTLPLSGRAMFAAQLRHRRTDDPLLSAWLAVNCIREWRGDTHFAIQTAEDIAGTEAGILDGAWRHYDDDWLPRSRGADDAALAAAYARLEERGLAVDGRVTDEAIALRISLENRLDDITANAWQHLGEDATVRFCELVESVGDRLIARVDATAGEKWMPAGRHRDERT</sequence>
<keyword evidence="2" id="KW-1185">Reference proteome</keyword>
<proteinExistence type="predicted"/>
<dbReference type="NCBIfam" id="NF047719">
    <property type="entry name" value="SCO6745_fam_HTH"/>
    <property type="match status" value="1"/>
</dbReference>
<dbReference type="Proteomes" id="UP000294558">
    <property type="component" value="Unassembled WGS sequence"/>
</dbReference>
<accession>A0A4V3EJ25</accession>
<reference evidence="1 2" key="1">
    <citation type="submission" date="2019-03" db="EMBL/GenBank/DDBJ databases">
        <title>Sequencing the genomes of 1000 actinobacteria strains.</title>
        <authorList>
            <person name="Klenk H.-P."/>
        </authorList>
    </citation>
    <scope>NUCLEOTIDE SEQUENCE [LARGE SCALE GENOMIC DNA]</scope>
    <source>
        <strain evidence="1 2">DSM 18936</strain>
    </source>
</reference>
<dbReference type="AlphaFoldDB" id="A0A4V3EJ25"/>
<evidence type="ECO:0008006" key="3">
    <source>
        <dbReference type="Google" id="ProtNLM"/>
    </source>
</evidence>
<evidence type="ECO:0000313" key="2">
    <source>
        <dbReference type="Proteomes" id="UP000294558"/>
    </source>
</evidence>
<protein>
    <recommendedName>
        <fullName evidence="3">SalK</fullName>
    </recommendedName>
</protein>
<dbReference type="Pfam" id="PF21863">
    <property type="entry name" value="HTH_67"/>
    <property type="match status" value="1"/>
</dbReference>
<comment type="caution">
    <text evidence="1">The sequence shown here is derived from an EMBL/GenBank/DDBJ whole genome shotgun (WGS) entry which is preliminary data.</text>
</comment>
<name>A0A4V3EJ25_9ACTN</name>